<organism evidence="9 10">
    <name type="scientific">Pararhizobium mangrovi</name>
    <dbReference type="NCBI Taxonomy" id="2590452"/>
    <lineage>
        <taxon>Bacteria</taxon>
        <taxon>Pseudomonadati</taxon>
        <taxon>Pseudomonadota</taxon>
        <taxon>Alphaproteobacteria</taxon>
        <taxon>Hyphomicrobiales</taxon>
        <taxon>Rhizobiaceae</taxon>
        <taxon>Rhizobium/Agrobacterium group</taxon>
        <taxon>Pararhizobium</taxon>
    </lineage>
</organism>
<evidence type="ECO:0000256" key="8">
    <source>
        <dbReference type="SAM" id="Phobius"/>
    </source>
</evidence>
<protein>
    <recommendedName>
        <fullName evidence="11">Glycosyltransferase RgtA/B/C/D-like domain-containing protein</fullName>
    </recommendedName>
</protein>
<evidence type="ECO:0000256" key="6">
    <source>
        <dbReference type="ARBA" id="ARBA00022989"/>
    </source>
</evidence>
<evidence type="ECO:0000313" key="9">
    <source>
        <dbReference type="EMBL" id="TPW28996.1"/>
    </source>
</evidence>
<name>A0A506U6M0_9HYPH</name>
<keyword evidence="5 8" id="KW-0812">Transmembrane</keyword>
<dbReference type="Proteomes" id="UP000320314">
    <property type="component" value="Unassembled WGS sequence"/>
</dbReference>
<proteinExistence type="predicted"/>
<comment type="caution">
    <text evidence="9">The sequence shown here is derived from an EMBL/GenBank/DDBJ whole genome shotgun (WGS) entry which is preliminary data.</text>
</comment>
<feature type="transmembrane region" description="Helical" evidence="8">
    <location>
        <begin position="313"/>
        <end position="337"/>
    </location>
</feature>
<dbReference type="RefSeq" id="WP_141166599.1">
    <property type="nucleotide sequence ID" value="NZ_VHLH01000013.1"/>
</dbReference>
<comment type="subcellular location">
    <subcellularLocation>
        <location evidence="1">Cell membrane</location>
        <topology evidence="1">Multi-pass membrane protein</topology>
    </subcellularLocation>
</comment>
<keyword evidence="6 8" id="KW-1133">Transmembrane helix</keyword>
<dbReference type="EMBL" id="VHLH01000013">
    <property type="protein sequence ID" value="TPW28996.1"/>
    <property type="molecule type" value="Genomic_DNA"/>
</dbReference>
<evidence type="ECO:0000256" key="5">
    <source>
        <dbReference type="ARBA" id="ARBA00022692"/>
    </source>
</evidence>
<reference evidence="9 10" key="1">
    <citation type="submission" date="2019-06" db="EMBL/GenBank/DDBJ databases">
        <authorList>
            <person name="Li M."/>
        </authorList>
    </citation>
    <scope>NUCLEOTIDE SEQUENCE [LARGE SCALE GENOMIC DNA]</scope>
    <source>
        <strain evidence="9 10">BGMRC6574</strain>
    </source>
</reference>
<sequence length="530" mass="57736">MYQTLKRTAGLTFDRAAWAIPVASALLGVFVFVRLMNFELRQDEQLYVPPVDLLDHHALYRDFFYNQVPGSAWWFYAVRHLFGTHDLLLSARLGVLFVWIALAGGICLVSYLLVRNWLFAFCAVVLTCANELFLNQTGMAATNNLLPLPFALIGTGLFIHGACRGRVRPLVLFVAGVSLALAVCFKISAVAFVPAVGIAAFLVPKTLPARQRLRMVVAPLLVGGIVGAIPILVYLIAEPKLFLAHVLGYHTGAHIGYWTAHGQEGGGVALSALAKIRLAWSVWFSGAVPVAIAAVLALVFVQRQFDRTFSRLPRASAASMVLAASTVLAMAVGFLPTPGFPQYYALALVSLPLALALAFSALAPFERRQGLGVLVAATVVVVVCAVPRFAEFLPLTLHPDKWTVTKVHRHGIAIRQALSEHGLSGKIATLAPIYPLEASLPVYMELATGPFIYRSAEFVDPGMIRYYRTTSPATVGSLFEKDPPAALLLGFDPVLERPLRDYAVRHGYVQDPSVDFTDRYGTAQLFVRPQ</sequence>
<dbReference type="InterPro" id="IPR050297">
    <property type="entry name" value="LipidA_mod_glycosyltrf_83"/>
</dbReference>
<feature type="transmembrane region" description="Helical" evidence="8">
    <location>
        <begin position="215"/>
        <end position="237"/>
    </location>
</feature>
<keyword evidence="4" id="KW-0808">Transferase</keyword>
<feature type="transmembrane region" description="Helical" evidence="8">
    <location>
        <begin position="343"/>
        <end position="363"/>
    </location>
</feature>
<evidence type="ECO:0000256" key="3">
    <source>
        <dbReference type="ARBA" id="ARBA00022676"/>
    </source>
</evidence>
<feature type="transmembrane region" description="Helical" evidence="8">
    <location>
        <begin position="16"/>
        <end position="36"/>
    </location>
</feature>
<keyword evidence="3" id="KW-0328">Glycosyltransferase</keyword>
<dbReference type="GO" id="GO:0016763">
    <property type="term" value="F:pentosyltransferase activity"/>
    <property type="evidence" value="ECO:0007669"/>
    <property type="project" value="TreeGrafter"/>
</dbReference>
<dbReference type="GO" id="GO:0005886">
    <property type="term" value="C:plasma membrane"/>
    <property type="evidence" value="ECO:0007669"/>
    <property type="project" value="UniProtKB-SubCell"/>
</dbReference>
<evidence type="ECO:0000256" key="7">
    <source>
        <dbReference type="ARBA" id="ARBA00023136"/>
    </source>
</evidence>
<evidence type="ECO:0008006" key="11">
    <source>
        <dbReference type="Google" id="ProtNLM"/>
    </source>
</evidence>
<feature type="transmembrane region" description="Helical" evidence="8">
    <location>
        <begin position="173"/>
        <end position="203"/>
    </location>
</feature>
<evidence type="ECO:0000313" key="10">
    <source>
        <dbReference type="Proteomes" id="UP000320314"/>
    </source>
</evidence>
<feature type="transmembrane region" description="Helical" evidence="8">
    <location>
        <begin position="146"/>
        <end position="167"/>
    </location>
</feature>
<dbReference type="AlphaFoldDB" id="A0A506U6M0"/>
<evidence type="ECO:0000256" key="4">
    <source>
        <dbReference type="ARBA" id="ARBA00022679"/>
    </source>
</evidence>
<gene>
    <name evidence="9" type="ORF">FJU11_08430</name>
</gene>
<feature type="transmembrane region" description="Helical" evidence="8">
    <location>
        <begin position="280"/>
        <end position="301"/>
    </location>
</feature>
<keyword evidence="2" id="KW-1003">Cell membrane</keyword>
<keyword evidence="10" id="KW-1185">Reference proteome</keyword>
<evidence type="ECO:0000256" key="1">
    <source>
        <dbReference type="ARBA" id="ARBA00004651"/>
    </source>
</evidence>
<dbReference type="OrthoDB" id="7463529at2"/>
<keyword evidence="7 8" id="KW-0472">Membrane</keyword>
<evidence type="ECO:0000256" key="2">
    <source>
        <dbReference type="ARBA" id="ARBA00022475"/>
    </source>
</evidence>
<dbReference type="PANTHER" id="PTHR33908:SF11">
    <property type="entry name" value="MEMBRANE PROTEIN"/>
    <property type="match status" value="1"/>
</dbReference>
<accession>A0A506U6M0</accession>
<feature type="transmembrane region" description="Helical" evidence="8">
    <location>
        <begin position="89"/>
        <end position="111"/>
    </location>
</feature>
<dbReference type="GO" id="GO:0009103">
    <property type="term" value="P:lipopolysaccharide biosynthetic process"/>
    <property type="evidence" value="ECO:0007669"/>
    <property type="project" value="UniProtKB-ARBA"/>
</dbReference>
<feature type="transmembrane region" description="Helical" evidence="8">
    <location>
        <begin position="370"/>
        <end position="390"/>
    </location>
</feature>
<dbReference type="PANTHER" id="PTHR33908">
    <property type="entry name" value="MANNOSYLTRANSFERASE YKCB-RELATED"/>
    <property type="match status" value="1"/>
</dbReference>